<dbReference type="AlphaFoldDB" id="A0A4U9VAH3"/>
<evidence type="ECO:0000313" key="2">
    <source>
        <dbReference type="Proteomes" id="UP000308196"/>
    </source>
</evidence>
<evidence type="ECO:0000313" key="1">
    <source>
        <dbReference type="EMBL" id="VTR43775.1"/>
    </source>
</evidence>
<dbReference type="EMBL" id="LR590484">
    <property type="protein sequence ID" value="VTR43775.1"/>
    <property type="molecule type" value="Genomic_DNA"/>
</dbReference>
<gene>
    <name evidence="1" type="ORF">NCTC11429_02922</name>
</gene>
<reference evidence="1 2" key="1">
    <citation type="submission" date="2019-05" db="EMBL/GenBank/DDBJ databases">
        <authorList>
            <consortium name="Pathogen Informatics"/>
        </authorList>
    </citation>
    <scope>NUCLEOTIDE SEQUENCE [LARGE SCALE GENOMIC DNA]</scope>
    <source>
        <strain evidence="1 2">NCTC11429</strain>
    </source>
</reference>
<proteinExistence type="predicted"/>
<dbReference type="Proteomes" id="UP000308196">
    <property type="component" value="Chromosome"/>
</dbReference>
<dbReference type="KEGG" id="stha:NCTC11429_02922"/>
<sequence>MKKSDYHIEVLMPCRGGQVEIARFDLGSCSSIVHELFDELLGEPASSGKRLLRINLILNGAGADRRQVRSVYCTLDELAENTKAIIKKAFRVLNMENSIS</sequence>
<accession>A0A4U9VAH3</accession>
<organism evidence="1 2">
    <name type="scientific">Sphingobacterium thalpophilum</name>
    <dbReference type="NCBI Taxonomy" id="259"/>
    <lineage>
        <taxon>Bacteria</taxon>
        <taxon>Pseudomonadati</taxon>
        <taxon>Bacteroidota</taxon>
        <taxon>Sphingobacteriia</taxon>
        <taxon>Sphingobacteriales</taxon>
        <taxon>Sphingobacteriaceae</taxon>
        <taxon>Sphingobacterium</taxon>
    </lineage>
</organism>
<name>A0A4U9VAH3_9SPHI</name>
<protein>
    <submittedName>
        <fullName evidence="1">Uncharacterized protein</fullName>
    </submittedName>
</protein>